<feature type="compositionally biased region" description="Gly residues" evidence="8">
    <location>
        <begin position="593"/>
        <end position="606"/>
    </location>
</feature>
<evidence type="ECO:0000256" key="2">
    <source>
        <dbReference type="ARBA" id="ARBA00022475"/>
    </source>
</evidence>
<feature type="transmembrane region" description="Helical" evidence="9">
    <location>
        <begin position="12"/>
        <end position="29"/>
    </location>
</feature>
<feature type="transmembrane region" description="Helical" evidence="9">
    <location>
        <begin position="504"/>
        <end position="525"/>
    </location>
</feature>
<dbReference type="Proteomes" id="UP001580430">
    <property type="component" value="Unassembled WGS sequence"/>
</dbReference>
<feature type="transmembrane region" description="Helical" evidence="9">
    <location>
        <begin position="360"/>
        <end position="378"/>
    </location>
</feature>
<feature type="transmembrane region" description="Helical" evidence="9">
    <location>
        <begin position="185"/>
        <end position="201"/>
    </location>
</feature>
<dbReference type="RefSeq" id="WP_375521717.1">
    <property type="nucleotide sequence ID" value="NZ_JBHIRY010000022.1"/>
</dbReference>
<feature type="transmembrane region" description="Helical" evidence="9">
    <location>
        <begin position="472"/>
        <end position="492"/>
    </location>
</feature>
<reference evidence="12 13" key="1">
    <citation type="submission" date="2024-09" db="EMBL/GenBank/DDBJ databases">
        <title>Paenibacillus zeirhizospherea sp. nov., isolated from surface of the maize (Zea mays) roots in a horticulture field, Hungary.</title>
        <authorList>
            <person name="Marton D."/>
            <person name="Farkas M."/>
            <person name="Bedics A."/>
            <person name="Toth E."/>
            <person name="Tancsics A."/>
            <person name="Boka K."/>
            <person name="Marati G."/>
            <person name="Kriszt B."/>
            <person name="Cserhati M."/>
        </authorList>
    </citation>
    <scope>NUCLEOTIDE SEQUENCE [LARGE SCALE GENOMIC DNA]</scope>
    <source>
        <strain evidence="12 13">JCM 18446</strain>
    </source>
</reference>
<dbReference type="InterPro" id="IPR056785">
    <property type="entry name" value="YkcA/B-like_C"/>
</dbReference>
<gene>
    <name evidence="12" type="ORF">ACE5LO_19730</name>
</gene>
<evidence type="ECO:0000256" key="4">
    <source>
        <dbReference type="ARBA" id="ARBA00022679"/>
    </source>
</evidence>
<keyword evidence="7 9" id="KW-0472">Membrane</keyword>
<evidence type="ECO:0000256" key="3">
    <source>
        <dbReference type="ARBA" id="ARBA00022676"/>
    </source>
</evidence>
<evidence type="ECO:0000259" key="11">
    <source>
        <dbReference type="Pfam" id="PF24878"/>
    </source>
</evidence>
<keyword evidence="3" id="KW-0328">Glycosyltransferase</keyword>
<feature type="compositionally biased region" description="Gly residues" evidence="8">
    <location>
        <begin position="311"/>
        <end position="344"/>
    </location>
</feature>
<dbReference type="InterPro" id="IPR050297">
    <property type="entry name" value="LipidA_mod_glycosyltrf_83"/>
</dbReference>
<feature type="compositionally biased region" description="Polar residues" evidence="8">
    <location>
        <begin position="710"/>
        <end position="731"/>
    </location>
</feature>
<evidence type="ECO:0000256" key="6">
    <source>
        <dbReference type="ARBA" id="ARBA00022989"/>
    </source>
</evidence>
<keyword evidence="5 9" id="KW-0812">Transmembrane</keyword>
<organism evidence="12 13">
    <name type="scientific">Paenibacillus medicaginis</name>
    <dbReference type="NCBI Taxonomy" id="1470560"/>
    <lineage>
        <taxon>Bacteria</taxon>
        <taxon>Bacillati</taxon>
        <taxon>Bacillota</taxon>
        <taxon>Bacilli</taxon>
        <taxon>Bacillales</taxon>
        <taxon>Paenibacillaceae</taxon>
        <taxon>Paenibacillus</taxon>
    </lineage>
</organism>
<feature type="transmembrane region" description="Helical" evidence="9">
    <location>
        <begin position="163"/>
        <end position="179"/>
    </location>
</feature>
<evidence type="ECO:0000259" key="10">
    <source>
        <dbReference type="Pfam" id="PF13231"/>
    </source>
</evidence>
<comment type="caution">
    <text evidence="12">The sequence shown here is derived from an EMBL/GenBank/DDBJ whole genome shotgun (WGS) entry which is preliminary data.</text>
</comment>
<evidence type="ECO:0000256" key="8">
    <source>
        <dbReference type="SAM" id="MobiDB-lite"/>
    </source>
</evidence>
<feature type="region of interest" description="Disordered" evidence="8">
    <location>
        <begin position="261"/>
        <end position="344"/>
    </location>
</feature>
<protein>
    <submittedName>
        <fullName evidence="12">Glycosyltransferase family 39 protein</fullName>
    </submittedName>
</protein>
<evidence type="ECO:0000313" key="13">
    <source>
        <dbReference type="Proteomes" id="UP001580430"/>
    </source>
</evidence>
<proteinExistence type="predicted"/>
<evidence type="ECO:0000256" key="5">
    <source>
        <dbReference type="ARBA" id="ARBA00022692"/>
    </source>
</evidence>
<feature type="transmembrane region" description="Helical" evidence="9">
    <location>
        <begin position="446"/>
        <end position="466"/>
    </location>
</feature>
<keyword evidence="6 9" id="KW-1133">Transmembrane helix</keyword>
<keyword evidence="13" id="KW-1185">Reference proteome</keyword>
<evidence type="ECO:0000256" key="9">
    <source>
        <dbReference type="SAM" id="Phobius"/>
    </source>
</evidence>
<name>A0ABV5C547_9BACL</name>
<accession>A0ABV5C547</accession>
<keyword evidence="2" id="KW-1003">Cell membrane</keyword>
<dbReference type="EMBL" id="JBHIRY010000022">
    <property type="protein sequence ID" value="MFB5762617.1"/>
    <property type="molecule type" value="Genomic_DNA"/>
</dbReference>
<feature type="transmembrane region" description="Helical" evidence="9">
    <location>
        <begin position="139"/>
        <end position="156"/>
    </location>
</feature>
<evidence type="ECO:0000313" key="12">
    <source>
        <dbReference type="EMBL" id="MFB5762617.1"/>
    </source>
</evidence>
<dbReference type="PANTHER" id="PTHR33908:SF3">
    <property type="entry name" value="UNDECAPRENYL PHOSPHATE-ALPHA-4-AMINO-4-DEOXY-L-ARABINOSE ARABINOSYL TRANSFERASE"/>
    <property type="match status" value="1"/>
</dbReference>
<feature type="transmembrane region" description="Helical" evidence="9">
    <location>
        <begin position="390"/>
        <end position="407"/>
    </location>
</feature>
<dbReference type="Pfam" id="PF24878">
    <property type="entry name" value="YkcB_C"/>
    <property type="match status" value="1"/>
</dbReference>
<dbReference type="PANTHER" id="PTHR33908">
    <property type="entry name" value="MANNOSYLTRANSFERASE YKCB-RELATED"/>
    <property type="match status" value="1"/>
</dbReference>
<comment type="subcellular location">
    <subcellularLocation>
        <location evidence="1">Cell membrane</location>
        <topology evidence="1">Multi-pass membrane protein</topology>
    </subcellularLocation>
</comment>
<feature type="domain" description="Glycosyltransferase RgtA/B/C/D-like" evidence="10">
    <location>
        <begin position="66"/>
        <end position="224"/>
    </location>
</feature>
<feature type="transmembrane region" description="Helical" evidence="9">
    <location>
        <begin position="413"/>
        <end position="434"/>
    </location>
</feature>
<dbReference type="InterPro" id="IPR038731">
    <property type="entry name" value="RgtA/B/C-like"/>
</dbReference>
<feature type="domain" description="Putative mannosyltransferase YkcA/B-like C-terminal" evidence="11">
    <location>
        <begin position="614"/>
        <end position="702"/>
    </location>
</feature>
<evidence type="ECO:0000256" key="1">
    <source>
        <dbReference type="ARBA" id="ARBA00004651"/>
    </source>
</evidence>
<sequence>MNKTWRSRVDIPLVLIMVFSAFLGGYNIWQDQYANTYYTTAVAAMLENWHNFFFASLDSAGSVSIDKPPVTFWIQALSAYIFGLHGWSVILPQALAQTGSVLLIYLLVKPTFGLAAARLSAFAMACTPVAVAVARTNNIDSMLVFTLLLAAWFLFHGIRKGKIASVIAAFAIIGVGFNMKMLQAYMVLPAFILFYVLSGKVNWKRKTAVLTGSAAALLLVSLSWPLIVDSTPADERPYVGSSGTNSVMNLAFGYNGVSRLTGDRSTGQTGGGSDGSGGSNDSSGQMQMPPGGFDDNAGSGPGDTSADSDGGMNGGPGGGTGGGPGGGMGGGPGGGSGGGMFGTGDPGPLRLFQKELSGQASWLLPVAALASIALLASFRWHSFTMKHKETLFWLAWLLPVAAFFSIAGFFHHYYLIMLAPPIAALFGAGSLELWKLYRDREQRLGWLLPAAVLVTSIFAWYIMQAYNDTIGSYWSVGTLVLGITGAVLLVVFRNGAPAKVKTSLVISLLAVFIGPVYWASTPIVYGGNSMIPQAGPSQSGFVMGGGPGSGGMTMREGRGFRENGASNTEAAADSGNDVAEAPASNNRTDRGSGFQGGSMRGGGSGGSENVNEQLLEYLRDHNTGEEYLFATMNYGTAAPYMIDEREKVVILNGFVASDPVYDTAKLEALVKSGKVKYFLISEGGQGGPSGGNSELTQWIQENGTEIPASEWQSSSDRTDSNASQGGRSGSLTLYEVTLQ</sequence>
<feature type="region of interest" description="Disordered" evidence="8">
    <location>
        <begin position="554"/>
        <end position="608"/>
    </location>
</feature>
<feature type="compositionally biased region" description="Gly residues" evidence="8">
    <location>
        <begin position="268"/>
        <end position="278"/>
    </location>
</feature>
<feature type="region of interest" description="Disordered" evidence="8">
    <location>
        <begin position="702"/>
        <end position="739"/>
    </location>
</feature>
<keyword evidence="4" id="KW-0808">Transferase</keyword>
<evidence type="ECO:0000256" key="7">
    <source>
        <dbReference type="ARBA" id="ARBA00023136"/>
    </source>
</evidence>
<dbReference type="Pfam" id="PF13231">
    <property type="entry name" value="PMT_2"/>
    <property type="match status" value="1"/>
</dbReference>
<feature type="transmembrane region" description="Helical" evidence="9">
    <location>
        <begin position="208"/>
        <end position="227"/>
    </location>
</feature>